<dbReference type="EMBL" id="SKFH01000001">
    <property type="protein sequence ID" value="TCZ74816.1"/>
    <property type="molecule type" value="Genomic_DNA"/>
</dbReference>
<reference evidence="2 3" key="1">
    <citation type="submission" date="2019-03" db="EMBL/GenBank/DDBJ databases">
        <authorList>
            <person name="Kim M.K.M."/>
        </authorList>
    </citation>
    <scope>NUCLEOTIDE SEQUENCE [LARGE SCALE GENOMIC DNA]</scope>
    <source>
        <strain evidence="2 3">17J68-15</strain>
    </source>
</reference>
<dbReference type="InterPro" id="IPR036291">
    <property type="entry name" value="NAD(P)-bd_dom_sf"/>
</dbReference>
<sequence length="298" mass="31269">MKYVLLGASGNVTRPLAESLLAAGHDVTVVGRNAEHLKPLTDRGARAATGSVEDVAFLTETFRGADAVYTMVPPNFGVQGDWKNWIAAVGKGYAEAIKASGVHYVVNLSSIGADQPEGCGPVTGLYHVEQSFNDLDGVNVLHLRAGYFYTNLLGNIGMVKGAGIIGGNNGDAQAPMVLVHPSDIAEAAAAALQQRDFNGHSVRYVASDVRSGGDVARSIGAAIGKPELPWVGFSDEQTLEGMQGAGLPAEIAKNYVEMGAAMREGRMQADFLNNGHKPVGKRKLEDFAPEFAAAYNAG</sequence>
<evidence type="ECO:0000313" key="3">
    <source>
        <dbReference type="Proteomes" id="UP000295164"/>
    </source>
</evidence>
<dbReference type="AlphaFoldDB" id="A0A4R4E5A8"/>
<evidence type="ECO:0000313" key="2">
    <source>
        <dbReference type="EMBL" id="TCZ74816.1"/>
    </source>
</evidence>
<accession>A0A4R4E5A8</accession>
<protein>
    <submittedName>
        <fullName evidence="2">NAD-dependent dehydratase</fullName>
    </submittedName>
</protein>
<dbReference type="Pfam" id="PF13460">
    <property type="entry name" value="NAD_binding_10"/>
    <property type="match status" value="1"/>
</dbReference>
<dbReference type="SUPFAM" id="SSF51735">
    <property type="entry name" value="NAD(P)-binding Rossmann-fold domains"/>
    <property type="match status" value="1"/>
</dbReference>
<dbReference type="OrthoDB" id="2149806at2"/>
<dbReference type="Proteomes" id="UP000295164">
    <property type="component" value="Unassembled WGS sequence"/>
</dbReference>
<keyword evidence="3" id="KW-1185">Reference proteome</keyword>
<dbReference type="InterPro" id="IPR016040">
    <property type="entry name" value="NAD(P)-bd_dom"/>
</dbReference>
<comment type="caution">
    <text evidence="2">The sequence shown here is derived from an EMBL/GenBank/DDBJ whole genome shotgun (WGS) entry which is preliminary data.</text>
</comment>
<dbReference type="Gene3D" id="3.90.25.10">
    <property type="entry name" value="UDP-galactose 4-epimerase, domain 1"/>
    <property type="match status" value="1"/>
</dbReference>
<name>A0A4R4E5A8_9BACT</name>
<evidence type="ECO:0000259" key="1">
    <source>
        <dbReference type="Pfam" id="PF13460"/>
    </source>
</evidence>
<dbReference type="Gene3D" id="3.40.50.720">
    <property type="entry name" value="NAD(P)-binding Rossmann-like Domain"/>
    <property type="match status" value="1"/>
</dbReference>
<feature type="domain" description="NAD(P)-binding" evidence="1">
    <location>
        <begin position="7"/>
        <end position="116"/>
    </location>
</feature>
<dbReference type="PANTHER" id="PTHR43162">
    <property type="match status" value="1"/>
</dbReference>
<organism evidence="2 3">
    <name type="scientific">Flaviaesturariibacter aridisoli</name>
    <dbReference type="NCBI Taxonomy" id="2545761"/>
    <lineage>
        <taxon>Bacteria</taxon>
        <taxon>Pseudomonadati</taxon>
        <taxon>Bacteroidota</taxon>
        <taxon>Chitinophagia</taxon>
        <taxon>Chitinophagales</taxon>
        <taxon>Chitinophagaceae</taxon>
        <taxon>Flaviaestuariibacter</taxon>
    </lineage>
</organism>
<dbReference type="PANTHER" id="PTHR43162:SF1">
    <property type="entry name" value="PRESTALK A DIFFERENTIATION PROTEIN A"/>
    <property type="match status" value="1"/>
</dbReference>
<dbReference type="RefSeq" id="WP_131850172.1">
    <property type="nucleotide sequence ID" value="NZ_SKFH01000001.1"/>
</dbReference>
<dbReference type="InterPro" id="IPR051604">
    <property type="entry name" value="Ergot_Alk_Oxidoreductase"/>
</dbReference>
<gene>
    <name evidence="2" type="ORF">E0486_00495</name>
</gene>
<proteinExistence type="predicted"/>